<accession>A0A1X6MIT4</accession>
<reference evidence="1 2" key="1">
    <citation type="submission" date="2017-04" db="EMBL/GenBank/DDBJ databases">
        <title>Genome Sequence of the Model Brown-Rot Fungus Postia placenta SB12.</title>
        <authorList>
            <consortium name="DOE Joint Genome Institute"/>
            <person name="Gaskell J."/>
            <person name="Kersten P."/>
            <person name="Larrondo L.F."/>
            <person name="Canessa P."/>
            <person name="Martinez D."/>
            <person name="Hibbett D."/>
            <person name="Schmoll M."/>
            <person name="Kubicek C.P."/>
            <person name="Martinez A.T."/>
            <person name="Yadav J."/>
            <person name="Master E."/>
            <person name="Magnuson J.K."/>
            <person name="James T."/>
            <person name="Yaver D."/>
            <person name="Berka R."/>
            <person name="Labutti K."/>
            <person name="Lipzen A."/>
            <person name="Aerts A."/>
            <person name="Barry K."/>
            <person name="Henrissat B."/>
            <person name="Blanchette R."/>
            <person name="Grigoriev I."/>
            <person name="Cullen D."/>
        </authorList>
    </citation>
    <scope>NUCLEOTIDE SEQUENCE [LARGE SCALE GENOMIC DNA]</scope>
    <source>
        <strain evidence="1 2">MAD-698-R-SB12</strain>
    </source>
</reference>
<organism evidence="1 2">
    <name type="scientific">Postia placenta MAD-698-R-SB12</name>
    <dbReference type="NCBI Taxonomy" id="670580"/>
    <lineage>
        <taxon>Eukaryota</taxon>
        <taxon>Fungi</taxon>
        <taxon>Dikarya</taxon>
        <taxon>Basidiomycota</taxon>
        <taxon>Agaricomycotina</taxon>
        <taxon>Agaricomycetes</taxon>
        <taxon>Polyporales</taxon>
        <taxon>Adustoporiaceae</taxon>
        <taxon>Rhodonia</taxon>
    </lineage>
</organism>
<gene>
    <name evidence="1" type="ORF">POSPLADRAFT_1160337</name>
</gene>
<dbReference type="AlphaFoldDB" id="A0A1X6MIT4"/>
<proteinExistence type="predicted"/>
<dbReference type="RefSeq" id="XP_024333042.1">
    <property type="nucleotide sequence ID" value="XM_024487531.1"/>
</dbReference>
<name>A0A1X6MIT4_9APHY</name>
<dbReference type="Proteomes" id="UP000194127">
    <property type="component" value="Unassembled WGS sequence"/>
</dbReference>
<evidence type="ECO:0000313" key="1">
    <source>
        <dbReference type="EMBL" id="OSX56248.1"/>
    </source>
</evidence>
<protein>
    <submittedName>
        <fullName evidence="1">Uncharacterized protein</fullName>
    </submittedName>
</protein>
<keyword evidence="2" id="KW-1185">Reference proteome</keyword>
<evidence type="ECO:0000313" key="2">
    <source>
        <dbReference type="Proteomes" id="UP000194127"/>
    </source>
</evidence>
<sequence>MAKIMTKQVMQGLVQEQEVSEQQLVLLAASNVTISGIRPSYDKNGNSYPTCGLTCAGKYKIAARGSHGSGLGHGTAWLCVMSRLTTSKQNLRRRSSTILDMSSLRVLLSGLCCISHLRHDLSQYSLFWRGRQHEMQLLLPPGETEASQSVRADVPRRVACKLPNVDHSTVLMVETKFNNAWKPPNTVTKPQIKYVYKIIESVTLTKPYDAYRCVWGMWARRRCVKSFPSSCNSVKKGLGAELRAQLAGTPSRIPHRRDAKSAKRIEIGGIHGISNCA</sequence>
<dbReference type="GeneID" id="36332480"/>
<dbReference type="EMBL" id="KZ110614">
    <property type="protein sequence ID" value="OSX56248.1"/>
    <property type="molecule type" value="Genomic_DNA"/>
</dbReference>
<dbReference type="OrthoDB" id="10276747at2759"/>